<dbReference type="GO" id="GO:0009166">
    <property type="term" value="P:nucleotide catabolic process"/>
    <property type="evidence" value="ECO:0007669"/>
    <property type="project" value="InterPro"/>
</dbReference>
<dbReference type="PANTHER" id="PTHR11575:SF6">
    <property type="entry name" value="2',3'-CYCLIC-NUCLEOTIDE 2'-PHOSPHODIESTERASE_3'-NUCLEOTIDASE"/>
    <property type="match status" value="1"/>
</dbReference>
<dbReference type="Proteomes" id="UP000240042">
    <property type="component" value="Unassembled WGS sequence"/>
</dbReference>
<dbReference type="GO" id="GO:0000166">
    <property type="term" value="F:nucleotide binding"/>
    <property type="evidence" value="ECO:0007669"/>
    <property type="project" value="UniProtKB-KW"/>
</dbReference>
<reference evidence="6" key="1">
    <citation type="submission" date="2016-10" db="EMBL/GenBank/DDBJ databases">
        <authorList>
            <person name="Varghese N."/>
            <person name="Submissions S."/>
        </authorList>
    </citation>
    <scope>NUCLEOTIDE SEQUENCE [LARGE SCALE GENOMIC DNA]</scope>
    <source>
        <strain evidence="6">ATCC 43811</strain>
    </source>
</reference>
<proteinExistence type="inferred from homology"/>
<name>A0A1I1DFZ7_BREAD</name>
<dbReference type="GO" id="GO:0016787">
    <property type="term" value="F:hydrolase activity"/>
    <property type="evidence" value="ECO:0007669"/>
    <property type="project" value="UniProtKB-KW"/>
</dbReference>
<comment type="similarity">
    <text evidence="2">Belongs to the 5'-nucleotidase family.</text>
</comment>
<dbReference type="InterPro" id="IPR004843">
    <property type="entry name" value="Calcineurin-like_PHP"/>
</dbReference>
<dbReference type="Pfam" id="PF02872">
    <property type="entry name" value="5_nucleotid_C"/>
    <property type="match status" value="1"/>
</dbReference>
<evidence type="ECO:0000313" key="5">
    <source>
        <dbReference type="EMBL" id="SFB73909.1"/>
    </source>
</evidence>
<evidence type="ECO:0000256" key="1">
    <source>
        <dbReference type="ARBA" id="ARBA00022729"/>
    </source>
</evidence>
<dbReference type="PANTHER" id="PTHR11575">
    <property type="entry name" value="5'-NUCLEOTIDASE-RELATED"/>
    <property type="match status" value="1"/>
</dbReference>
<dbReference type="Gene3D" id="3.90.780.10">
    <property type="entry name" value="5'-Nucleotidase, C-terminal domain"/>
    <property type="match status" value="1"/>
</dbReference>
<dbReference type="InterPro" id="IPR008334">
    <property type="entry name" value="5'-Nucleotdase_C"/>
</dbReference>
<sequence>MKKVNILILSAAVLGITIFAVHKKSEDSFNLVLFSTTDIHGSLFPYDGIKNEPVDHSLAQVSYLLNDLRKNKKNEVIYLDGGDFYQGDSVIYYFTEMREGPNVGAAVLNYLKLDSMAVGNHDIERGHPVYDKVVKEMEFPFMAANAIDKTTKNPYFPPYTIINRRGVKIAVLGMVTPSLTHSIPEYLWDRIEFEDIVESSEKWIPIIRENENPDLIVGLFHSGLGTEKREYMGENVSLYTALNVDGFDIIFKGHDHLTHLTNVISPSGKPVVVLGGANAVKTASQVQIPIKKVNGKWSLGQAKGSIIAFENKNKPADQQFLTHFKNEFTEATNVLAQPIGTLSQPISSKKSLFGPSEFVDFIHQLQYNIVQKELGMPVDFSIAGPFSLSDISTNVVFRDLFGIYYYDNWPAIVELKGSEIKKMLEYFFHGWFNTMTGPDSYLLDYIFNSKGQMIPDHRGGVYVLKKPFIYFDNLAGLDFTIDLRNNPGDRVTIEKLSNGQLLIITKNIK</sequence>
<dbReference type="InterPro" id="IPR036907">
    <property type="entry name" value="5'-Nucleotdase_C_sf"/>
</dbReference>
<dbReference type="InterPro" id="IPR006179">
    <property type="entry name" value="5_nucleotidase/apyrase"/>
</dbReference>
<dbReference type="SUPFAM" id="SSF55816">
    <property type="entry name" value="5'-nucleotidase (syn. UDP-sugar hydrolase), C-terminal domain"/>
    <property type="match status" value="1"/>
</dbReference>
<dbReference type="GO" id="GO:0030288">
    <property type="term" value="C:outer membrane-bounded periplasmic space"/>
    <property type="evidence" value="ECO:0007669"/>
    <property type="project" value="TreeGrafter"/>
</dbReference>
<dbReference type="EMBL" id="FOKY01000002">
    <property type="protein sequence ID" value="SFB73909.1"/>
    <property type="molecule type" value="Genomic_DNA"/>
</dbReference>
<keyword evidence="6" id="KW-1185">Reference proteome</keyword>
<dbReference type="InterPro" id="IPR029052">
    <property type="entry name" value="Metallo-depent_PP-like"/>
</dbReference>
<gene>
    <name evidence="5" type="ORF">SAMN02745150_00507</name>
</gene>
<organism evidence="5 6">
    <name type="scientific">Brevinema andersonii</name>
    <dbReference type="NCBI Taxonomy" id="34097"/>
    <lineage>
        <taxon>Bacteria</taxon>
        <taxon>Pseudomonadati</taxon>
        <taxon>Spirochaetota</taxon>
        <taxon>Spirochaetia</taxon>
        <taxon>Brevinematales</taxon>
        <taxon>Brevinemataceae</taxon>
        <taxon>Brevinema</taxon>
    </lineage>
</organism>
<dbReference type="AlphaFoldDB" id="A0A1I1DFZ7"/>
<keyword evidence="2" id="KW-0547">Nucleotide-binding</keyword>
<feature type="domain" description="5'-Nucleotidase C-terminal" evidence="4">
    <location>
        <begin position="339"/>
        <end position="500"/>
    </location>
</feature>
<dbReference type="PRINTS" id="PR01607">
    <property type="entry name" value="APYRASEFAMLY"/>
</dbReference>
<evidence type="ECO:0000259" key="3">
    <source>
        <dbReference type="Pfam" id="PF00149"/>
    </source>
</evidence>
<dbReference type="Gene3D" id="3.60.21.10">
    <property type="match status" value="1"/>
</dbReference>
<evidence type="ECO:0000313" key="6">
    <source>
        <dbReference type="Proteomes" id="UP000240042"/>
    </source>
</evidence>
<evidence type="ECO:0000259" key="4">
    <source>
        <dbReference type="Pfam" id="PF02872"/>
    </source>
</evidence>
<feature type="domain" description="Calcineurin-like phosphoesterase" evidence="3">
    <location>
        <begin position="36"/>
        <end position="256"/>
    </location>
</feature>
<accession>A0A1I1DFZ7</accession>
<dbReference type="STRING" id="34097.SAMN02745150_00507"/>
<dbReference type="SUPFAM" id="SSF56300">
    <property type="entry name" value="Metallo-dependent phosphatases"/>
    <property type="match status" value="1"/>
</dbReference>
<keyword evidence="2" id="KW-0378">Hydrolase</keyword>
<dbReference type="OrthoDB" id="9800780at2"/>
<keyword evidence="1" id="KW-0732">Signal</keyword>
<dbReference type="RefSeq" id="WP_092318261.1">
    <property type="nucleotide sequence ID" value="NZ_FOKY01000002.1"/>
</dbReference>
<dbReference type="Pfam" id="PF00149">
    <property type="entry name" value="Metallophos"/>
    <property type="match status" value="1"/>
</dbReference>
<protein>
    <submittedName>
        <fullName evidence="5">2',3'-cyclic-nucleotide 2'-phosphodiesterase / 3'-nucleotidase</fullName>
    </submittedName>
</protein>
<evidence type="ECO:0000256" key="2">
    <source>
        <dbReference type="RuleBase" id="RU362119"/>
    </source>
</evidence>